<evidence type="ECO:0000313" key="2">
    <source>
        <dbReference type="EMBL" id="CEK09883.1"/>
    </source>
</evidence>
<feature type="coiled-coil region" evidence="1">
    <location>
        <begin position="24"/>
        <end position="101"/>
    </location>
</feature>
<reference evidence="3" key="1">
    <citation type="submission" date="2014-09" db="EMBL/GenBank/DDBJ databases">
        <authorList>
            <person name="Gomez-Valero L."/>
        </authorList>
    </citation>
    <scope>NUCLEOTIDE SEQUENCE [LARGE SCALE GENOMIC DNA]</scope>
    <source>
        <strain evidence="3">ATCC35250</strain>
    </source>
</reference>
<sequence>MTNVFFDTKGGFSTYKKVLDQNEHESRKIRIAHAEEALQRLKQEIDRRMDKLNEILILSEERHALYDYKLAQYEAKPTRALAIELGELRQENEQLDKALEEAHPEGVIAALSEGYRALTEELAQKKALV</sequence>
<evidence type="ECO:0000256" key="1">
    <source>
        <dbReference type="SAM" id="Coils"/>
    </source>
</evidence>
<dbReference type="Proteomes" id="UP000032803">
    <property type="component" value="Chromosome I"/>
</dbReference>
<dbReference type="KEGG" id="lha:LHA_0802"/>
<evidence type="ECO:0000313" key="3">
    <source>
        <dbReference type="Proteomes" id="UP000032803"/>
    </source>
</evidence>
<accession>A0A0A8UMA1</accession>
<evidence type="ECO:0008006" key="4">
    <source>
        <dbReference type="Google" id="ProtNLM"/>
    </source>
</evidence>
<organism evidence="2 3">
    <name type="scientific">Legionella hackeliae</name>
    <dbReference type="NCBI Taxonomy" id="449"/>
    <lineage>
        <taxon>Bacteria</taxon>
        <taxon>Pseudomonadati</taxon>
        <taxon>Pseudomonadota</taxon>
        <taxon>Gammaproteobacteria</taxon>
        <taxon>Legionellales</taxon>
        <taxon>Legionellaceae</taxon>
        <taxon>Legionella</taxon>
    </lineage>
</organism>
<gene>
    <name evidence="2" type="ORF">LHA_0802</name>
</gene>
<proteinExistence type="predicted"/>
<dbReference type="AlphaFoldDB" id="A0A0A8UMA1"/>
<dbReference type="OrthoDB" id="5639097at2"/>
<protein>
    <recommendedName>
        <fullName evidence="4">Coiled coil protein</fullName>
    </recommendedName>
</protein>
<name>A0A0A8UMA1_LEGHA</name>
<keyword evidence="1" id="KW-0175">Coiled coil</keyword>
<dbReference type="PATRIC" id="fig|449.7.peg.2889"/>
<keyword evidence="3" id="KW-1185">Reference proteome</keyword>
<dbReference type="HOGENOM" id="CLU_1946123_0_0_6"/>
<dbReference type="STRING" id="449.LHA_0802"/>
<dbReference type="EMBL" id="LN681225">
    <property type="protein sequence ID" value="CEK09883.1"/>
    <property type="molecule type" value="Genomic_DNA"/>
</dbReference>
<dbReference type="RefSeq" id="WP_045105347.1">
    <property type="nucleotide sequence ID" value="NZ_LN681225.1"/>
</dbReference>